<evidence type="ECO:0000256" key="1">
    <source>
        <dbReference type="SAM" id="SignalP"/>
    </source>
</evidence>
<dbReference type="Gene3D" id="3.40.50.1820">
    <property type="entry name" value="alpha/beta hydrolase"/>
    <property type="match status" value="1"/>
</dbReference>
<keyword evidence="1" id="KW-0732">Signal</keyword>
<gene>
    <name evidence="2" type="ORF">ENK44_04180</name>
</gene>
<dbReference type="EMBL" id="DRQG01000034">
    <property type="protein sequence ID" value="HGY54876.1"/>
    <property type="molecule type" value="Genomic_DNA"/>
</dbReference>
<dbReference type="PROSITE" id="PS51257">
    <property type="entry name" value="PROKAR_LIPOPROTEIN"/>
    <property type="match status" value="1"/>
</dbReference>
<dbReference type="InterPro" id="IPR029058">
    <property type="entry name" value="AB_hydrolase_fold"/>
</dbReference>
<name>A0A7V4TYR4_CALAY</name>
<reference evidence="2" key="1">
    <citation type="journal article" date="2020" name="mSystems">
        <title>Genome- and Community-Level Interaction Insights into Carbon Utilization and Element Cycling Functions of Hydrothermarchaeota in Hydrothermal Sediment.</title>
        <authorList>
            <person name="Zhou Z."/>
            <person name="Liu Y."/>
            <person name="Xu W."/>
            <person name="Pan J."/>
            <person name="Luo Z.H."/>
            <person name="Li M."/>
        </authorList>
    </citation>
    <scope>NUCLEOTIDE SEQUENCE [LARGE SCALE GENOMIC DNA]</scope>
    <source>
        <strain evidence="2">HyVt-577</strain>
    </source>
</reference>
<dbReference type="Proteomes" id="UP000885779">
    <property type="component" value="Unassembled WGS sequence"/>
</dbReference>
<feature type="chain" id="PRO_5031243112" description="Peptidase S9 prolyl oligopeptidase catalytic domain-containing protein" evidence="1">
    <location>
        <begin position="27"/>
        <end position="419"/>
    </location>
</feature>
<feature type="signal peptide" evidence="1">
    <location>
        <begin position="1"/>
        <end position="26"/>
    </location>
</feature>
<dbReference type="AlphaFoldDB" id="A0A7V4TYR4"/>
<accession>A0A7V4TYR4</accession>
<protein>
    <recommendedName>
        <fullName evidence="3">Peptidase S9 prolyl oligopeptidase catalytic domain-containing protein</fullName>
    </recommendedName>
</protein>
<dbReference type="SUPFAM" id="SSF53474">
    <property type="entry name" value="alpha/beta-Hydrolases"/>
    <property type="match status" value="1"/>
</dbReference>
<evidence type="ECO:0000313" key="2">
    <source>
        <dbReference type="EMBL" id="HGY54876.1"/>
    </source>
</evidence>
<comment type="caution">
    <text evidence="2">The sequence shown here is derived from an EMBL/GenBank/DDBJ whole genome shotgun (WGS) entry which is preliminary data.</text>
</comment>
<proteinExistence type="predicted"/>
<organism evidence="2">
    <name type="scientific">Caldithrix abyssi</name>
    <dbReference type="NCBI Taxonomy" id="187145"/>
    <lineage>
        <taxon>Bacteria</taxon>
        <taxon>Pseudomonadati</taxon>
        <taxon>Calditrichota</taxon>
        <taxon>Calditrichia</taxon>
        <taxon>Calditrichales</taxon>
        <taxon>Calditrichaceae</taxon>
        <taxon>Caldithrix</taxon>
    </lineage>
</organism>
<sequence length="419" mass="46188">MKTKYALTIKSGVILIILAAFFTVSCQQEVQAPTETNLSPSVQSQALTLSENGLTCIEGTDENGALYRICMPDEWNGDLVVFAHGYVAPYKPVELPDTELDDGRTMEEVFGEMGYASAISSYRDNGLVVPEAVIDLVNLVFIFKSYYPHVKHIYLIGGSEGGLVTVKSLETKKLYDGGLALCGPIGSFAKQLNYFGDFKLVFDYFFPGILPGSPAGIPQEVMDNWDSVYMPAILEAITNDPVSLAQVISVTRAPVDPNDIESVAYTTLAVLWYNVFATNDAIERLGGLAFDNSSRYYRGSLNDAALNKNIPRYSADPQALQTLNEKFETSGIPNGPMVTMHTALDPIVPYWHEPLYRKKFNDGGLPKGFLTHFPVMRYGHCNFTAEELMKAFALLVLKVEGRELIAPIVTGKIPDKLFQ</sequence>
<evidence type="ECO:0008006" key="3">
    <source>
        <dbReference type="Google" id="ProtNLM"/>
    </source>
</evidence>